<feature type="repeat" description="ANK" evidence="3">
    <location>
        <begin position="781"/>
        <end position="810"/>
    </location>
</feature>
<feature type="repeat" description="ANK" evidence="3">
    <location>
        <begin position="1009"/>
        <end position="1041"/>
    </location>
</feature>
<dbReference type="InterPro" id="IPR050745">
    <property type="entry name" value="Multifunctional_regulatory"/>
</dbReference>
<evidence type="ECO:0000256" key="1">
    <source>
        <dbReference type="ARBA" id="ARBA00022737"/>
    </source>
</evidence>
<feature type="repeat" description="ANK" evidence="3">
    <location>
        <begin position="1075"/>
        <end position="1107"/>
    </location>
</feature>
<dbReference type="PANTHER" id="PTHR24189:SF50">
    <property type="entry name" value="ANKYRIN REPEAT AND SOCS BOX PROTEIN 2"/>
    <property type="match status" value="1"/>
</dbReference>
<dbReference type="Gene3D" id="3.40.50.300">
    <property type="entry name" value="P-loop containing nucleotide triphosphate hydrolases"/>
    <property type="match status" value="1"/>
</dbReference>
<dbReference type="Pfam" id="PF24883">
    <property type="entry name" value="NPHP3_N"/>
    <property type="match status" value="1"/>
</dbReference>
<gene>
    <name evidence="5" type="ORF">FGG08_005645</name>
</gene>
<dbReference type="Gene3D" id="1.25.40.20">
    <property type="entry name" value="Ankyrin repeat-containing domain"/>
    <property type="match status" value="2"/>
</dbReference>
<feature type="repeat" description="ANK" evidence="3">
    <location>
        <begin position="1141"/>
        <end position="1173"/>
    </location>
</feature>
<keyword evidence="1" id="KW-0677">Repeat</keyword>
<dbReference type="InterPro" id="IPR027417">
    <property type="entry name" value="P-loop_NTPase"/>
</dbReference>
<dbReference type="SUPFAM" id="SSF52540">
    <property type="entry name" value="P-loop containing nucleoside triphosphate hydrolases"/>
    <property type="match status" value="1"/>
</dbReference>
<feature type="repeat" description="ANK" evidence="3">
    <location>
        <begin position="711"/>
        <end position="743"/>
    </location>
</feature>
<dbReference type="PANTHER" id="PTHR24189">
    <property type="entry name" value="MYOTROPHIN"/>
    <property type="match status" value="1"/>
</dbReference>
<dbReference type="Pfam" id="PF00023">
    <property type="entry name" value="Ank"/>
    <property type="match status" value="2"/>
</dbReference>
<accession>A0A9P8I911</accession>
<feature type="repeat" description="ANK" evidence="3">
    <location>
        <begin position="881"/>
        <end position="909"/>
    </location>
</feature>
<evidence type="ECO:0000313" key="5">
    <source>
        <dbReference type="EMBL" id="KAH0537579.1"/>
    </source>
</evidence>
<feature type="repeat" description="ANK" evidence="3">
    <location>
        <begin position="681"/>
        <end position="710"/>
    </location>
</feature>
<evidence type="ECO:0000259" key="4">
    <source>
        <dbReference type="Pfam" id="PF24883"/>
    </source>
</evidence>
<dbReference type="PROSITE" id="PS50297">
    <property type="entry name" value="ANK_REP_REGION"/>
    <property type="match status" value="4"/>
</dbReference>
<dbReference type="Pfam" id="PF12796">
    <property type="entry name" value="Ank_2"/>
    <property type="match status" value="4"/>
</dbReference>
<protein>
    <recommendedName>
        <fullName evidence="4">Nephrocystin 3-like N-terminal domain-containing protein</fullName>
    </recommendedName>
</protein>
<dbReference type="Proteomes" id="UP000698800">
    <property type="component" value="Unassembled WGS sequence"/>
</dbReference>
<sequence>MAEVSLAASVIAVIHISQKVVKQALEYGRTVKSAKKDMERIGGDLRGVGDVLAKLSNLADRAEKSGRPLDLWPTLRSMKREGGPLSDCRSTLNQLLVELTPANSGPAKVVERLVWPYKMKRVKKALQDVAQQKKAFIDALGIEQVAQILETGHKVEDIANVQCGADRKEILQWLSPTDPTENHSEARERHEATTGSWFINSRTFEDWKTAGCGKTVLSSTIIEDVRRTCEKDPGQALAYFYFDFSDSEKREVTSFLRSIVAQLHDQIDTLPDAVRKLHDQYKGGRQQPSMQDLAAALLPTLGGLKSAYIIVDALDECSGREQLLEQISDLAQCKTGNLHMLVTSRKERDIQTYLDPIVTSNCSIEIAEVDADIRLYVRNRLQKDLRMKCWPDPAKWEVEQSLASGACGMFRWAYCQIETLRMCKTMTELRKVMKQLPTTLDETYERILGAIPEEWAGKAHATLQWLAFSEKPLFLDELAEAAIMEPGNCCLDTEGRLLSPEDVLDFLPSLVVTSKDRRGRTLAKFAHYSVQEYIISPRIKGSASRFAVQEAEANTFISDICISYLLLFNQTYYSYEQIRKNHPLLLYAARYWHLHARKVRANAVQDTSTAAVELLCGNEGACLLEWLSLFDPDDPNVVSQKRWFGVAPALYYASMLGLAGAVMLLLEKGVDVNADGGLYGNALQAASRHGHDAVARILLENGADANGEGGYLGSALQAASRHRHEATARLLIENGADVNAEGGIYGTALQAASSNPLDDAIASLLIENGADVNAQGGYFGNPLQAALANGNEAVTRLLLKKGSDVNAQAGYYAHSLQAAVEGGGEAIFHLLLENGADVNAQGGYYGNALQAASGKQSEAIVRLLLEKGVDPCIRGGFYGHALQAVSREGHLAIARLLLEKGADVNAQGGFYGNALQAASRGGNKDTICFLIDKGADVNTQGGSYGNALQAACSWGREAIIHILLEKGVDVNAQGGYYGNALQAASFGGFDSVIRLLLRKGADPNAQGGYYGNALQAASTHGRVSTVHLLLDAGADTNAQGGYYLTALQAASEDGHEAAIRLLLENGAYASAQGGHHGNALHAASRGGHRIIVRLLLEHGADVNAEGGFYGNALQAAARHGYEAIVRLLFEKGADINAKGGNYGNALQAAAFGGHDGVIRLLLEHGADADAQGGAYGTAVQAALDQGHKATALLLESRTRAPSAEQNEC</sequence>
<name>A0A9P8I911_9PEZI</name>
<feature type="repeat" description="ANK" evidence="3">
    <location>
        <begin position="1111"/>
        <end position="1140"/>
    </location>
</feature>
<dbReference type="SUPFAM" id="SSF48403">
    <property type="entry name" value="Ankyrin repeat"/>
    <property type="match status" value="2"/>
</dbReference>
<evidence type="ECO:0000256" key="2">
    <source>
        <dbReference type="ARBA" id="ARBA00023043"/>
    </source>
</evidence>
<dbReference type="InterPro" id="IPR002110">
    <property type="entry name" value="Ankyrin_rpt"/>
</dbReference>
<dbReference type="EMBL" id="JAGHQL010000139">
    <property type="protein sequence ID" value="KAH0537579.1"/>
    <property type="molecule type" value="Genomic_DNA"/>
</dbReference>
<keyword evidence="6" id="KW-1185">Reference proteome</keyword>
<dbReference type="InterPro" id="IPR036770">
    <property type="entry name" value="Ankyrin_rpt-contain_sf"/>
</dbReference>
<dbReference type="PROSITE" id="PS50088">
    <property type="entry name" value="ANK_REPEAT"/>
    <property type="match status" value="8"/>
</dbReference>
<evidence type="ECO:0000256" key="3">
    <source>
        <dbReference type="PROSITE-ProRule" id="PRU00023"/>
    </source>
</evidence>
<dbReference type="InterPro" id="IPR056884">
    <property type="entry name" value="NPHP3-like_N"/>
</dbReference>
<proteinExistence type="predicted"/>
<dbReference type="AlphaFoldDB" id="A0A9P8I911"/>
<keyword evidence="2 3" id="KW-0040">ANK repeat</keyword>
<feature type="domain" description="Nephrocystin 3-like N-terminal" evidence="4">
    <location>
        <begin position="194"/>
        <end position="345"/>
    </location>
</feature>
<reference evidence="5" key="1">
    <citation type="submission" date="2021-03" db="EMBL/GenBank/DDBJ databases">
        <title>Comparative genomics and phylogenomic investigation of the class Geoglossomycetes provide insights into ecological specialization and systematics.</title>
        <authorList>
            <person name="Melie T."/>
            <person name="Pirro S."/>
            <person name="Miller A.N."/>
            <person name="Quandt A."/>
        </authorList>
    </citation>
    <scope>NUCLEOTIDE SEQUENCE</scope>
    <source>
        <strain evidence="5">GBOQ0MN5Z8</strain>
    </source>
</reference>
<dbReference type="SMART" id="SM00248">
    <property type="entry name" value="ANK"/>
    <property type="match status" value="16"/>
</dbReference>
<comment type="caution">
    <text evidence="5">The sequence shown here is derived from an EMBL/GenBank/DDBJ whole genome shotgun (WGS) entry which is preliminary data.</text>
</comment>
<organism evidence="5 6">
    <name type="scientific">Glutinoglossum americanum</name>
    <dbReference type="NCBI Taxonomy" id="1670608"/>
    <lineage>
        <taxon>Eukaryota</taxon>
        <taxon>Fungi</taxon>
        <taxon>Dikarya</taxon>
        <taxon>Ascomycota</taxon>
        <taxon>Pezizomycotina</taxon>
        <taxon>Geoglossomycetes</taxon>
        <taxon>Geoglossales</taxon>
        <taxon>Geoglossaceae</taxon>
        <taxon>Glutinoglossum</taxon>
    </lineage>
</organism>
<evidence type="ECO:0000313" key="6">
    <source>
        <dbReference type="Proteomes" id="UP000698800"/>
    </source>
</evidence>
<dbReference type="OrthoDB" id="1577640at2759"/>